<feature type="non-terminal residue" evidence="1">
    <location>
        <position position="1"/>
    </location>
</feature>
<reference evidence="1" key="1">
    <citation type="journal article" date="2015" name="Nature">
        <title>Complex archaea that bridge the gap between prokaryotes and eukaryotes.</title>
        <authorList>
            <person name="Spang A."/>
            <person name="Saw J.H."/>
            <person name="Jorgensen S.L."/>
            <person name="Zaremba-Niedzwiedzka K."/>
            <person name="Martijn J."/>
            <person name="Lind A.E."/>
            <person name="van Eijk R."/>
            <person name="Schleper C."/>
            <person name="Guy L."/>
            <person name="Ettema T.J."/>
        </authorList>
    </citation>
    <scope>NUCLEOTIDE SEQUENCE</scope>
</reference>
<gene>
    <name evidence="1" type="ORF">LCGC14_2701060</name>
</gene>
<evidence type="ECO:0000313" key="1">
    <source>
        <dbReference type="EMBL" id="KKK92626.1"/>
    </source>
</evidence>
<dbReference type="AlphaFoldDB" id="A0A0F9C7L0"/>
<accession>A0A0F9C7L0</accession>
<comment type="caution">
    <text evidence="1">The sequence shown here is derived from an EMBL/GenBank/DDBJ whole genome shotgun (WGS) entry which is preliminary data.</text>
</comment>
<dbReference type="EMBL" id="LAZR01048133">
    <property type="protein sequence ID" value="KKK92626.1"/>
    <property type="molecule type" value="Genomic_DNA"/>
</dbReference>
<sequence>VLEEGARLEKLKGEWEYPLCSNHLELLQILIGGELHSLEKHTGSKFQMATVGSGKHLFVEMLLGIFIVLEIFKTEDRTLMTQERDIMTIKFRKIFSPNLFTENDSLILNHDSYTSAPDLVGNIAALSYISESVKGFPIGNLDEVNTKVAKSDLAKCLKAGHELYLFASDSVWQPDTKITKYYGLWRRLKKAYNELSMINNSDFSQEYIAKGNEGVKFAGVVRLGADNLDLGVSLVRENTGFQIYLSISSVHFGCVFWHLFLDKQILFLVLFHFHLIFQ</sequence>
<name>A0A0F9C7L0_9ZZZZ</name>
<protein>
    <submittedName>
        <fullName evidence="1">Uncharacterized protein</fullName>
    </submittedName>
</protein>
<organism evidence="1">
    <name type="scientific">marine sediment metagenome</name>
    <dbReference type="NCBI Taxonomy" id="412755"/>
    <lineage>
        <taxon>unclassified sequences</taxon>
        <taxon>metagenomes</taxon>
        <taxon>ecological metagenomes</taxon>
    </lineage>
</organism>
<proteinExistence type="predicted"/>